<proteinExistence type="predicted"/>
<keyword evidence="1" id="KW-1133">Transmembrane helix</keyword>
<dbReference type="Proteomes" id="UP000887569">
    <property type="component" value="Unplaced"/>
</dbReference>
<sequence>MAPDMTREIKLSFKYYLHLNTLSFSIYFVNIAQHMLSICFVNIAHFHDMKLKERNSYNRNYVKIRFRWLLYIADEPTITMGARADSYHKYLLEQWIQTVKSMDW</sequence>
<feature type="transmembrane region" description="Helical" evidence="1">
    <location>
        <begin position="24"/>
        <end position="44"/>
    </location>
</feature>
<organism evidence="2 3">
    <name type="scientific">Parascaris univalens</name>
    <name type="common">Nematode worm</name>
    <dbReference type="NCBI Taxonomy" id="6257"/>
    <lineage>
        <taxon>Eukaryota</taxon>
        <taxon>Metazoa</taxon>
        <taxon>Ecdysozoa</taxon>
        <taxon>Nematoda</taxon>
        <taxon>Chromadorea</taxon>
        <taxon>Rhabditida</taxon>
        <taxon>Spirurina</taxon>
        <taxon>Ascaridomorpha</taxon>
        <taxon>Ascaridoidea</taxon>
        <taxon>Ascarididae</taxon>
        <taxon>Parascaris</taxon>
    </lineage>
</organism>
<keyword evidence="1" id="KW-0472">Membrane</keyword>
<accession>A0A915A143</accession>
<evidence type="ECO:0000256" key="1">
    <source>
        <dbReference type="SAM" id="Phobius"/>
    </source>
</evidence>
<name>A0A915A143_PARUN</name>
<keyword evidence="1" id="KW-0812">Transmembrane</keyword>
<evidence type="ECO:0000313" key="2">
    <source>
        <dbReference type="Proteomes" id="UP000887569"/>
    </source>
</evidence>
<keyword evidence="2" id="KW-1185">Reference proteome</keyword>
<dbReference type="WBParaSite" id="PgE141_g002_t01">
    <property type="protein sequence ID" value="PgE141_g002_t01"/>
    <property type="gene ID" value="PgE141_g002"/>
</dbReference>
<dbReference type="AlphaFoldDB" id="A0A915A143"/>
<evidence type="ECO:0000313" key="3">
    <source>
        <dbReference type="WBParaSite" id="PgE141_g002_t01"/>
    </source>
</evidence>
<protein>
    <submittedName>
        <fullName evidence="3">Uncharacterized protein</fullName>
    </submittedName>
</protein>
<reference evidence="3" key="1">
    <citation type="submission" date="2022-11" db="UniProtKB">
        <authorList>
            <consortium name="WormBaseParasite"/>
        </authorList>
    </citation>
    <scope>IDENTIFICATION</scope>
</reference>